<feature type="non-terminal residue" evidence="1">
    <location>
        <position position="1"/>
    </location>
</feature>
<evidence type="ECO:0000313" key="1">
    <source>
        <dbReference type="EMBL" id="KKL27888.1"/>
    </source>
</evidence>
<name>A0A0F9EVT5_9ZZZZ</name>
<protein>
    <submittedName>
        <fullName evidence="1">Uncharacterized protein</fullName>
    </submittedName>
</protein>
<sequence length="542" mass="56629">GILRDVVTLGTPKWAASLSLNRALAQYKDLSPEVFVGTSPDLPTGSEVTPFFQPIKSGFPPLQPLGHRDPVLTPPRSTGTIPAQVSRDAFDLDAGPFNLGFPPQRDGYGPRKYNINPETFGSAQKEITVDILAFRDFQKNSLVNILVYQDSSIPGLVIENGALIFKETGAGSDYVGLIAPASVTASQIYTLPPADGSSGDSLITDGSGVLTWATIAAGSSGGWTDDGLNVRLSTVTDSVGIGIASPDGKLHVMAASAGAVSANGNSVITLENDLHVWLTLLSTSVGRVVFGDVADNDIGQIIYNHVDDSLGFVTNTTLALRIASSQEVGIGTGTIAPDSLLHVMQSSAGAVSAAADAVLTLETGSNVWLSFLSPTNSGIAFGDVADNDVGQIYYLHSDNTMHFVSGAAESVVLKGTKVGIGIDSPDSTLHLWEGSAGAVSALGNTPLTIENNAGAAIQFLTPNTNQAGLVFGDPDNNNRAQYIFDHSIDSHVWVLGSTKMRLSGTDLELAVDLDISDQSIYNIREETSDPTLASFLDGEIAI</sequence>
<gene>
    <name evidence="1" type="ORF">LCGC14_2380650</name>
</gene>
<comment type="caution">
    <text evidence="1">The sequence shown here is derived from an EMBL/GenBank/DDBJ whole genome shotgun (WGS) entry which is preliminary data.</text>
</comment>
<proteinExistence type="predicted"/>
<feature type="non-terminal residue" evidence="1">
    <location>
        <position position="542"/>
    </location>
</feature>
<organism evidence="1">
    <name type="scientific">marine sediment metagenome</name>
    <dbReference type="NCBI Taxonomy" id="412755"/>
    <lineage>
        <taxon>unclassified sequences</taxon>
        <taxon>metagenomes</taxon>
        <taxon>ecological metagenomes</taxon>
    </lineage>
</organism>
<dbReference type="AlphaFoldDB" id="A0A0F9EVT5"/>
<reference evidence="1" key="1">
    <citation type="journal article" date="2015" name="Nature">
        <title>Complex archaea that bridge the gap between prokaryotes and eukaryotes.</title>
        <authorList>
            <person name="Spang A."/>
            <person name="Saw J.H."/>
            <person name="Jorgensen S.L."/>
            <person name="Zaremba-Niedzwiedzka K."/>
            <person name="Martijn J."/>
            <person name="Lind A.E."/>
            <person name="van Eijk R."/>
            <person name="Schleper C."/>
            <person name="Guy L."/>
            <person name="Ettema T.J."/>
        </authorList>
    </citation>
    <scope>NUCLEOTIDE SEQUENCE</scope>
</reference>
<dbReference type="EMBL" id="LAZR01035297">
    <property type="protein sequence ID" value="KKL27888.1"/>
    <property type="molecule type" value="Genomic_DNA"/>
</dbReference>
<accession>A0A0F9EVT5</accession>